<dbReference type="PROSITE" id="PS00502">
    <property type="entry name" value="POLYGALACTURONASE"/>
    <property type="match status" value="1"/>
</dbReference>
<dbReference type="Proteomes" id="UP000217265">
    <property type="component" value="Chromosome"/>
</dbReference>
<dbReference type="InterPro" id="IPR012334">
    <property type="entry name" value="Pectin_lyas_fold"/>
</dbReference>
<dbReference type="RefSeq" id="WP_096056100.1">
    <property type="nucleotide sequence ID" value="NZ_CP023344.1"/>
</dbReference>
<accession>A0A290QGL2</accession>
<dbReference type="GO" id="GO:0005975">
    <property type="term" value="P:carbohydrate metabolic process"/>
    <property type="evidence" value="ECO:0007669"/>
    <property type="project" value="InterPro"/>
</dbReference>
<dbReference type="InterPro" id="IPR006626">
    <property type="entry name" value="PbH1"/>
</dbReference>
<feature type="signal peptide" evidence="5">
    <location>
        <begin position="1"/>
        <end position="21"/>
    </location>
</feature>
<keyword evidence="2 4" id="KW-0378">Hydrolase</keyword>
<dbReference type="PANTHER" id="PTHR31339:SF9">
    <property type="entry name" value="PLASMIN AND FIBRONECTIN-BINDING PROTEIN A"/>
    <property type="match status" value="1"/>
</dbReference>
<evidence type="ECO:0000256" key="5">
    <source>
        <dbReference type="SAM" id="SignalP"/>
    </source>
</evidence>
<reference evidence="6 7" key="1">
    <citation type="submission" date="2017-09" db="EMBL/GenBank/DDBJ databases">
        <title>Complete genome sequence of Verrucomicrobial strain HZ-65, isolated from freshwater.</title>
        <authorList>
            <person name="Choi A."/>
        </authorList>
    </citation>
    <scope>NUCLEOTIDE SEQUENCE [LARGE SCALE GENOMIC DNA]</scope>
    <source>
        <strain evidence="6 7">HZ-65</strain>
    </source>
</reference>
<dbReference type="KEGG" id="vbh:CMV30_11165"/>
<dbReference type="InterPro" id="IPR051801">
    <property type="entry name" value="GH28_Enzymes"/>
</dbReference>
<feature type="chain" id="PRO_5012696635" evidence="5">
    <location>
        <begin position="22"/>
        <end position="493"/>
    </location>
</feature>
<evidence type="ECO:0000313" key="7">
    <source>
        <dbReference type="Proteomes" id="UP000217265"/>
    </source>
</evidence>
<evidence type="ECO:0000256" key="1">
    <source>
        <dbReference type="ARBA" id="ARBA00008834"/>
    </source>
</evidence>
<evidence type="ECO:0000313" key="6">
    <source>
        <dbReference type="EMBL" id="ATC64468.1"/>
    </source>
</evidence>
<name>A0A290QGL2_9BACT</name>
<protein>
    <submittedName>
        <fullName evidence="6">Glycoside hydrolase</fullName>
    </submittedName>
</protein>
<dbReference type="Gene3D" id="2.160.20.10">
    <property type="entry name" value="Single-stranded right-handed beta-helix, Pectin lyase-like"/>
    <property type="match status" value="1"/>
</dbReference>
<evidence type="ECO:0000256" key="4">
    <source>
        <dbReference type="RuleBase" id="RU361169"/>
    </source>
</evidence>
<keyword evidence="3 4" id="KW-0326">Glycosidase</keyword>
<dbReference type="Pfam" id="PF00295">
    <property type="entry name" value="Glyco_hydro_28"/>
    <property type="match status" value="1"/>
</dbReference>
<gene>
    <name evidence="6" type="ORF">CMV30_11165</name>
</gene>
<dbReference type="InterPro" id="IPR000743">
    <property type="entry name" value="Glyco_hydro_28"/>
</dbReference>
<dbReference type="SMART" id="SM00710">
    <property type="entry name" value="PbH1"/>
    <property type="match status" value="8"/>
</dbReference>
<dbReference type="PANTHER" id="PTHR31339">
    <property type="entry name" value="PECTIN LYASE-RELATED"/>
    <property type="match status" value="1"/>
</dbReference>
<dbReference type="EMBL" id="CP023344">
    <property type="protein sequence ID" value="ATC64468.1"/>
    <property type="molecule type" value="Genomic_DNA"/>
</dbReference>
<keyword evidence="5" id="KW-0732">Signal</keyword>
<dbReference type="GO" id="GO:0004650">
    <property type="term" value="F:polygalacturonase activity"/>
    <property type="evidence" value="ECO:0007669"/>
    <property type="project" value="InterPro"/>
</dbReference>
<keyword evidence="7" id="KW-1185">Reference proteome</keyword>
<evidence type="ECO:0000256" key="3">
    <source>
        <dbReference type="ARBA" id="ARBA00023295"/>
    </source>
</evidence>
<dbReference type="InterPro" id="IPR011050">
    <property type="entry name" value="Pectin_lyase_fold/virulence"/>
</dbReference>
<proteinExistence type="inferred from homology"/>
<comment type="similarity">
    <text evidence="1 4">Belongs to the glycosyl hydrolase 28 family.</text>
</comment>
<organism evidence="6 7">
    <name type="scientific">Nibricoccus aquaticus</name>
    <dbReference type="NCBI Taxonomy" id="2576891"/>
    <lineage>
        <taxon>Bacteria</taxon>
        <taxon>Pseudomonadati</taxon>
        <taxon>Verrucomicrobiota</taxon>
        <taxon>Opitutia</taxon>
        <taxon>Opitutales</taxon>
        <taxon>Opitutaceae</taxon>
        <taxon>Nibricoccus</taxon>
    </lineage>
</organism>
<dbReference type="OrthoDB" id="182481at2"/>
<dbReference type="AlphaFoldDB" id="A0A290QGL2"/>
<evidence type="ECO:0000256" key="2">
    <source>
        <dbReference type="ARBA" id="ARBA00022801"/>
    </source>
</evidence>
<sequence>MPRLFSVFLALAFLSAAPLHAALTKPVSPIAPAAPKIPSTRVSLADFGGKPDGITLNTDAFARAIAALSEKGGGTLFVPPGIWHTGPIALKSRINLHLEAGALVQFSRDTTLYPLRHFKARSETFVDSTSPLSGDNLEDIAITGSGVIDGGGDAWRLVKKAKMTEGAWNALVKSGGVLNDKKNEWWPSQAALEGGAAIATLEKKGSIEIADYAPYQIFLRPRMVRLLDCKRVLIEGVTVRNAPNWTLHPWLCEDLAIRDVKIFNNRWAQNSDAMDIDSCRRVHIKGCIVDTGDDGICIKSGINESGRRIGVPTEDVLVEDCVVYEGHGGFTIGSEMSGGVRNILVQNCTFIGTALGLRFKTSRGRGGLVENIHMRGIRMTHIEGNAIDFNFFYWVQGQPQPTAPAVDEGTPQFRNMLFEDITARDGSGTLVLRGLPEMPINNLTFRNVTLAGGKGADIANSDKIVFENVRIENKTGDALTTTAVTNSKLELAR</sequence>
<dbReference type="SUPFAM" id="SSF51126">
    <property type="entry name" value="Pectin lyase-like"/>
    <property type="match status" value="1"/>
</dbReference>